<proteinExistence type="inferred from homology"/>
<dbReference type="Proteomes" id="UP000243378">
    <property type="component" value="Unassembled WGS sequence"/>
</dbReference>
<name>A0A1G7SXA4_9GAMM</name>
<gene>
    <name evidence="8" type="ORF">SAMN05216381_3533</name>
</gene>
<organism evidence="8 9">
    <name type="scientific">Phytopseudomonas seleniipraecipitans</name>
    <dbReference type="NCBI Taxonomy" id="640205"/>
    <lineage>
        <taxon>Bacteria</taxon>
        <taxon>Pseudomonadati</taxon>
        <taxon>Pseudomonadota</taxon>
        <taxon>Gammaproteobacteria</taxon>
        <taxon>Pseudomonadales</taxon>
        <taxon>Pseudomonadaceae</taxon>
        <taxon>Phytopseudomonas</taxon>
    </lineage>
</organism>
<evidence type="ECO:0000256" key="4">
    <source>
        <dbReference type="ARBA" id="ARBA00024346"/>
    </source>
</evidence>
<dbReference type="STRING" id="640205.SAMN05216381_3533"/>
<dbReference type="InterPro" id="IPR016633">
    <property type="entry name" value="EarP"/>
</dbReference>
<evidence type="ECO:0000256" key="6">
    <source>
        <dbReference type="ARBA" id="ARBA00030025"/>
    </source>
</evidence>
<comment type="similarity">
    <text evidence="4">Belongs to the glycosyltransferase 104 family.</text>
</comment>
<keyword evidence="1" id="KW-0328">Glycosyltransferase</keyword>
<dbReference type="AlphaFoldDB" id="A0A1G7SXA4"/>
<dbReference type="RefSeq" id="WP_092370529.1">
    <property type="nucleotide sequence ID" value="NZ_FNBM01000009.1"/>
</dbReference>
<sequence>MRWDIFCRVVDNYGDIGVTWRLARQLVAEQGAAVRLWVDDMTALARICPQADRELASQCLHGVEVRSWAQPWQAVEPANAVIEAFACELPADYVSAMLASPARILWLNLEYLSAEDWVEGCHGLPSLQGNGLQKFFFFPGFTAGTGGLLREQDLLVRRDAVQQDPVARERFLKSMDVHIAPGSRLISLFAYENAALADWLDCLTSHVTPTHLLVPEGRIMGDLQRWLGQPSEIGSPVHRGSLTIQVLPFMQQEQYDALLWCCDLNLIRGEDSFVRAQWAARPLVWHIYPQEEGAHWDKLEAFMALYCHGLSAAAAAAVQGVWRAWNAGAPLAQPWSEWLRCEDELAAHARAWAKRQAVPADLAAALVQFYRNWL</sequence>
<evidence type="ECO:0000256" key="5">
    <source>
        <dbReference type="ARBA" id="ARBA00024416"/>
    </source>
</evidence>
<dbReference type="PIRSF" id="PIRSF015557">
    <property type="entry name" value="UCP015557"/>
    <property type="match status" value="1"/>
</dbReference>
<reference evidence="8 9" key="1">
    <citation type="submission" date="2016-10" db="EMBL/GenBank/DDBJ databases">
        <authorList>
            <person name="de Groot N.N."/>
        </authorList>
    </citation>
    <scope>NUCLEOTIDE SEQUENCE [LARGE SCALE GENOMIC DNA]</scope>
    <source>
        <strain evidence="8 9">LMG 25475</strain>
    </source>
</reference>
<comment type="catalytic activity">
    <reaction evidence="7">
        <text>dTDP-beta-L-rhamnose + L-arginyl-[protein] = N(omega)-(alpha-L-rhamnosyl)-L-arginyl-[protein] + dTDP + H(+)</text>
        <dbReference type="Rhea" id="RHEA:66692"/>
        <dbReference type="Rhea" id="RHEA-COMP:10532"/>
        <dbReference type="Rhea" id="RHEA-COMP:17096"/>
        <dbReference type="ChEBI" id="CHEBI:15378"/>
        <dbReference type="ChEBI" id="CHEBI:29965"/>
        <dbReference type="ChEBI" id="CHEBI:57510"/>
        <dbReference type="ChEBI" id="CHEBI:58369"/>
        <dbReference type="ChEBI" id="CHEBI:167445"/>
    </reaction>
    <physiologicalReaction direction="left-to-right" evidence="7">
        <dbReference type="Rhea" id="RHEA:66693"/>
    </physiologicalReaction>
</comment>
<comment type="function">
    <text evidence="3">Protein-arginine rhamnosyltransferase that catalyzes the transfer of a single rhamnose to elongation factor P (EF-P) on 'Lys-32', a modification required for EF-P-dependent rescue of polyproline stalled ribosomes.</text>
</comment>
<accession>A0A1G7SXA4</accession>
<dbReference type="OrthoDB" id="209085at2"/>
<dbReference type="Pfam" id="PF10093">
    <property type="entry name" value="EarP"/>
    <property type="match status" value="1"/>
</dbReference>
<evidence type="ECO:0000256" key="3">
    <source>
        <dbReference type="ARBA" id="ARBA00024303"/>
    </source>
</evidence>
<evidence type="ECO:0000256" key="2">
    <source>
        <dbReference type="ARBA" id="ARBA00022679"/>
    </source>
</evidence>
<keyword evidence="2" id="KW-0808">Transferase</keyword>
<dbReference type="EMBL" id="FNBM01000009">
    <property type="protein sequence ID" value="SDG27414.1"/>
    <property type="molecule type" value="Genomic_DNA"/>
</dbReference>
<evidence type="ECO:0000313" key="8">
    <source>
        <dbReference type="EMBL" id="SDG27414.1"/>
    </source>
</evidence>
<dbReference type="NCBIfam" id="TIGR03837">
    <property type="entry name" value="efp_Arg_rhamno"/>
    <property type="match status" value="1"/>
</dbReference>
<evidence type="ECO:0000256" key="7">
    <source>
        <dbReference type="ARBA" id="ARBA00048472"/>
    </source>
</evidence>
<protein>
    <recommendedName>
        <fullName evidence="5">Protein-arginine rhamnosyltransferase</fullName>
    </recommendedName>
    <alternativeName>
        <fullName evidence="6">EF-P arginine rhamnosyltransferase</fullName>
    </alternativeName>
</protein>
<dbReference type="GO" id="GO:0106361">
    <property type="term" value="F:protein-arginine rhamnosyltransferase activity"/>
    <property type="evidence" value="ECO:0007669"/>
    <property type="project" value="InterPro"/>
</dbReference>
<evidence type="ECO:0000256" key="1">
    <source>
        <dbReference type="ARBA" id="ARBA00022676"/>
    </source>
</evidence>
<evidence type="ECO:0000313" key="9">
    <source>
        <dbReference type="Proteomes" id="UP000243378"/>
    </source>
</evidence>